<protein>
    <submittedName>
        <fullName evidence="7">NfeD family protein</fullName>
    </submittedName>
</protein>
<gene>
    <name evidence="7" type="ORF">QP116_09310</name>
</gene>
<dbReference type="Pfam" id="PF01957">
    <property type="entry name" value="NfeD"/>
    <property type="match status" value="1"/>
</dbReference>
<dbReference type="PANTHER" id="PTHR33507:SF3">
    <property type="entry name" value="INNER MEMBRANE PROTEIN YBBJ"/>
    <property type="match status" value="1"/>
</dbReference>
<evidence type="ECO:0000256" key="1">
    <source>
        <dbReference type="ARBA" id="ARBA00004141"/>
    </source>
</evidence>
<evidence type="ECO:0000313" key="8">
    <source>
        <dbReference type="Proteomes" id="UP001240483"/>
    </source>
</evidence>
<name>A0AAP4FDZ9_9MICC</name>
<dbReference type="InterPro" id="IPR052165">
    <property type="entry name" value="Membrane_assoc_protease"/>
</dbReference>
<keyword evidence="4 5" id="KW-0472">Membrane</keyword>
<dbReference type="RefSeq" id="WP_285333565.1">
    <property type="nucleotide sequence ID" value="NZ_CALUAG010000012.1"/>
</dbReference>
<comment type="subcellular location">
    <subcellularLocation>
        <location evidence="1">Membrane</location>
        <topology evidence="1">Multi-pass membrane protein</topology>
    </subcellularLocation>
</comment>
<dbReference type="Proteomes" id="UP001240483">
    <property type="component" value="Unassembled WGS sequence"/>
</dbReference>
<evidence type="ECO:0000256" key="4">
    <source>
        <dbReference type="ARBA" id="ARBA00023136"/>
    </source>
</evidence>
<accession>A0AAP4FDZ9</accession>
<dbReference type="SUPFAM" id="SSF141322">
    <property type="entry name" value="NfeD domain-like"/>
    <property type="match status" value="1"/>
</dbReference>
<dbReference type="AlphaFoldDB" id="A0AAP4FDZ9"/>
<dbReference type="Gene3D" id="2.40.50.140">
    <property type="entry name" value="Nucleic acid-binding proteins"/>
    <property type="match status" value="1"/>
</dbReference>
<reference evidence="7" key="1">
    <citation type="submission" date="2023-05" db="EMBL/GenBank/DDBJ databases">
        <title>Cataloging the Phylogenetic Diversity of Human Bladder Bacteria.</title>
        <authorList>
            <person name="Du J."/>
        </authorList>
    </citation>
    <scope>NUCLEOTIDE SEQUENCE</scope>
    <source>
        <strain evidence="7">UMB9978</strain>
    </source>
</reference>
<evidence type="ECO:0000256" key="3">
    <source>
        <dbReference type="ARBA" id="ARBA00022989"/>
    </source>
</evidence>
<dbReference type="GO" id="GO:0005886">
    <property type="term" value="C:plasma membrane"/>
    <property type="evidence" value="ECO:0007669"/>
    <property type="project" value="TreeGrafter"/>
</dbReference>
<keyword evidence="2 5" id="KW-0812">Transmembrane</keyword>
<dbReference type="PANTHER" id="PTHR33507">
    <property type="entry name" value="INNER MEMBRANE PROTEIN YBBJ"/>
    <property type="match status" value="1"/>
</dbReference>
<evidence type="ECO:0000256" key="2">
    <source>
        <dbReference type="ARBA" id="ARBA00022692"/>
    </source>
</evidence>
<dbReference type="InterPro" id="IPR012340">
    <property type="entry name" value="NA-bd_OB-fold"/>
</dbReference>
<keyword evidence="3 5" id="KW-1133">Transmembrane helix</keyword>
<evidence type="ECO:0000256" key="5">
    <source>
        <dbReference type="SAM" id="Phobius"/>
    </source>
</evidence>
<comment type="caution">
    <text evidence="7">The sequence shown here is derived from an EMBL/GenBank/DDBJ whole genome shotgun (WGS) entry which is preliminary data.</text>
</comment>
<proteinExistence type="predicted"/>
<evidence type="ECO:0000313" key="7">
    <source>
        <dbReference type="EMBL" id="MDK6275921.1"/>
    </source>
</evidence>
<feature type="transmembrane region" description="Helical" evidence="5">
    <location>
        <begin position="52"/>
        <end position="70"/>
    </location>
</feature>
<dbReference type="InterPro" id="IPR002810">
    <property type="entry name" value="NfeD-like_C"/>
</dbReference>
<feature type="domain" description="NfeD-like C-terminal" evidence="6">
    <location>
        <begin position="89"/>
        <end position="147"/>
    </location>
</feature>
<dbReference type="EMBL" id="JASODW010000017">
    <property type="protein sequence ID" value="MDK6275921.1"/>
    <property type="molecule type" value="Genomic_DNA"/>
</dbReference>
<organism evidence="7 8">
    <name type="scientific">Pseudoglutamicibacter cumminsii</name>
    <dbReference type="NCBI Taxonomy" id="156979"/>
    <lineage>
        <taxon>Bacteria</taxon>
        <taxon>Bacillati</taxon>
        <taxon>Actinomycetota</taxon>
        <taxon>Actinomycetes</taxon>
        <taxon>Micrococcales</taxon>
        <taxon>Micrococcaceae</taxon>
        <taxon>Pseudoglutamicibacter</taxon>
    </lineage>
</organism>
<evidence type="ECO:0000259" key="6">
    <source>
        <dbReference type="Pfam" id="PF01957"/>
    </source>
</evidence>
<sequence length="153" mass="17120">MMQWILENGWAFWLVVMLLLLGIEMLSLDLWFAMLAGGALVATFTALADAEFWLQLIVFSAVSLILMLTLRPFAMRMLRKRTSDGRSNVDRLINSHAVVVERVTHHTGLIRVHGDTWTARTPLAQGIAPGEHVVIDRVQGATAYISPVRTHES</sequence>
<feature type="transmembrane region" description="Helical" evidence="5">
    <location>
        <begin position="12"/>
        <end position="32"/>
    </location>
</feature>